<dbReference type="Proteomes" id="UP000276133">
    <property type="component" value="Unassembled WGS sequence"/>
</dbReference>
<gene>
    <name evidence="1" type="ORF">BpHYR1_049670</name>
</gene>
<proteinExistence type="predicted"/>
<accession>A0A3M7R5F5</accession>
<sequence length="59" mass="6877">MPFIDVAISISLTPNLFVREKLRALFFLIKSTKPFVDSSLAFKLILHLKKFLRRSLKDI</sequence>
<dbReference type="AlphaFoldDB" id="A0A3M7R5F5"/>
<reference evidence="1 2" key="1">
    <citation type="journal article" date="2018" name="Sci. Rep.">
        <title>Genomic signatures of local adaptation to the degree of environmental predictability in rotifers.</title>
        <authorList>
            <person name="Franch-Gras L."/>
            <person name="Hahn C."/>
            <person name="Garcia-Roger E.M."/>
            <person name="Carmona M.J."/>
            <person name="Serra M."/>
            <person name="Gomez A."/>
        </authorList>
    </citation>
    <scope>NUCLEOTIDE SEQUENCE [LARGE SCALE GENOMIC DNA]</scope>
    <source>
        <strain evidence="1">HYR1</strain>
    </source>
</reference>
<protein>
    <submittedName>
        <fullName evidence="1">Uncharacterized protein</fullName>
    </submittedName>
</protein>
<evidence type="ECO:0000313" key="2">
    <source>
        <dbReference type="Proteomes" id="UP000276133"/>
    </source>
</evidence>
<keyword evidence="2" id="KW-1185">Reference proteome</keyword>
<comment type="caution">
    <text evidence="1">The sequence shown here is derived from an EMBL/GenBank/DDBJ whole genome shotgun (WGS) entry which is preliminary data.</text>
</comment>
<organism evidence="1 2">
    <name type="scientific">Brachionus plicatilis</name>
    <name type="common">Marine rotifer</name>
    <name type="synonym">Brachionus muelleri</name>
    <dbReference type="NCBI Taxonomy" id="10195"/>
    <lineage>
        <taxon>Eukaryota</taxon>
        <taxon>Metazoa</taxon>
        <taxon>Spiralia</taxon>
        <taxon>Gnathifera</taxon>
        <taxon>Rotifera</taxon>
        <taxon>Eurotatoria</taxon>
        <taxon>Monogononta</taxon>
        <taxon>Pseudotrocha</taxon>
        <taxon>Ploima</taxon>
        <taxon>Brachionidae</taxon>
        <taxon>Brachionus</taxon>
    </lineage>
</organism>
<name>A0A3M7R5F5_BRAPC</name>
<dbReference type="EMBL" id="REGN01004174">
    <property type="protein sequence ID" value="RNA18790.1"/>
    <property type="molecule type" value="Genomic_DNA"/>
</dbReference>
<evidence type="ECO:0000313" key="1">
    <source>
        <dbReference type="EMBL" id="RNA18790.1"/>
    </source>
</evidence>